<dbReference type="RefSeq" id="WP_085481899.1">
    <property type="nucleotide sequence ID" value="NZ_FXAT01000002.1"/>
</dbReference>
<dbReference type="Proteomes" id="UP000193228">
    <property type="component" value="Unassembled WGS sequence"/>
</dbReference>
<dbReference type="OrthoDB" id="9133770at2"/>
<feature type="chain" id="PRO_5012778662" evidence="1">
    <location>
        <begin position="29"/>
        <end position="205"/>
    </location>
</feature>
<organism evidence="2 3">
    <name type="scientific">Paraburkholderia susongensis</name>
    <dbReference type="NCBI Taxonomy" id="1515439"/>
    <lineage>
        <taxon>Bacteria</taxon>
        <taxon>Pseudomonadati</taxon>
        <taxon>Pseudomonadota</taxon>
        <taxon>Betaproteobacteria</taxon>
        <taxon>Burkholderiales</taxon>
        <taxon>Burkholderiaceae</taxon>
        <taxon>Paraburkholderia</taxon>
    </lineage>
</organism>
<keyword evidence="3" id="KW-1185">Reference proteome</keyword>
<protein>
    <submittedName>
        <fullName evidence="2">Uncharacterized protein</fullName>
    </submittedName>
</protein>
<proteinExistence type="predicted"/>
<evidence type="ECO:0000256" key="1">
    <source>
        <dbReference type="SAM" id="SignalP"/>
    </source>
</evidence>
<reference evidence="3" key="1">
    <citation type="submission" date="2017-04" db="EMBL/GenBank/DDBJ databases">
        <authorList>
            <person name="Varghese N."/>
            <person name="Submissions S."/>
        </authorList>
    </citation>
    <scope>NUCLEOTIDE SEQUENCE [LARGE SCALE GENOMIC DNA]</scope>
    <source>
        <strain evidence="3">LMG 29540</strain>
    </source>
</reference>
<keyword evidence="1" id="KW-0732">Signal</keyword>
<gene>
    <name evidence="2" type="ORF">SAMN06265784_102740</name>
</gene>
<evidence type="ECO:0000313" key="3">
    <source>
        <dbReference type="Proteomes" id="UP000193228"/>
    </source>
</evidence>
<dbReference type="STRING" id="1515439.SAMN06265784_102740"/>
<dbReference type="AlphaFoldDB" id="A0A1X7JK23"/>
<dbReference type="PROSITE" id="PS50044">
    <property type="entry name" value="SIGMA54_3"/>
    <property type="match status" value="1"/>
</dbReference>
<name>A0A1X7JK23_9BURK</name>
<dbReference type="EMBL" id="FXAT01000002">
    <property type="protein sequence ID" value="SMG28253.1"/>
    <property type="molecule type" value="Genomic_DNA"/>
</dbReference>
<evidence type="ECO:0000313" key="2">
    <source>
        <dbReference type="EMBL" id="SMG28253.1"/>
    </source>
</evidence>
<sequence>MMGERFMRLPVHFSIGAFALALSVSSFSAELTPASPSTDTVALEVNNQWNVSISNRAELENPVYVTLRPAGNHWEIDGLFDAAPELERTEDLELFVATRDLQQWANAYIDLRQDCDTFEMRESDFHSVCTSRFAEKKTGIAIARVFFGTGGKIPTGYSSEKVKAAINSIPVQQAVEKLTAYEQVSDETQKNRRMLHILKSMPSGY</sequence>
<accession>A0A1X7JK23</accession>
<feature type="signal peptide" evidence="1">
    <location>
        <begin position="1"/>
        <end position="28"/>
    </location>
</feature>